<evidence type="ECO:0000256" key="13">
    <source>
        <dbReference type="PIRSR" id="PIRSR606539-1"/>
    </source>
</evidence>
<feature type="region of interest" description="Disordered" evidence="17">
    <location>
        <begin position="617"/>
        <end position="711"/>
    </location>
</feature>
<evidence type="ECO:0000256" key="10">
    <source>
        <dbReference type="ARBA" id="ARBA00022989"/>
    </source>
</evidence>
<keyword evidence="19" id="KW-1185">Reference proteome</keyword>
<protein>
    <recommendedName>
        <fullName evidence="16">Phospholipid-transporting ATPase</fullName>
        <ecNumber evidence="16">7.6.2.1</ecNumber>
    </recommendedName>
</protein>
<feature type="domain" description="P-type ATPase C-terminal" evidence="18">
    <location>
        <begin position="804"/>
        <end position="1052"/>
    </location>
</feature>
<feature type="transmembrane region" description="Helical" evidence="16">
    <location>
        <begin position="961"/>
        <end position="981"/>
    </location>
</feature>
<keyword evidence="10 16" id="KW-1133">Transmembrane helix</keyword>
<dbReference type="InterPro" id="IPR018303">
    <property type="entry name" value="ATPase_P-typ_P_site"/>
</dbReference>
<dbReference type="EC" id="7.6.2.1" evidence="16"/>
<proteinExistence type="inferred from homology"/>
<feature type="binding site" evidence="14">
    <location>
        <position position="758"/>
    </location>
    <ligand>
        <name>ATP</name>
        <dbReference type="ChEBI" id="CHEBI:30616"/>
    </ligand>
</feature>
<keyword evidence="7 14" id="KW-0067">ATP-binding</keyword>
<feature type="binding site" evidence="14">
    <location>
        <position position="562"/>
    </location>
    <ligand>
        <name>ATP</name>
        <dbReference type="ChEBI" id="CHEBI:30616"/>
    </ligand>
</feature>
<evidence type="ECO:0000256" key="11">
    <source>
        <dbReference type="ARBA" id="ARBA00023136"/>
    </source>
</evidence>
<name>A0A915HM86_ROMCU</name>
<evidence type="ECO:0000256" key="15">
    <source>
        <dbReference type="PIRSR" id="PIRSR606539-3"/>
    </source>
</evidence>
<sequence length="1054" mass="120012">MKQMGVYLWAFDQADLLLLSSSEPYGLCYIETAELDGETNLKPRQALDETFEMGSDMSKIGNFDGQIICEAPNNRLNSFEGQLLWKNQSYPLDNDKMLLRGCVLRNTKWCFGIVIFAGRDTKLMMNSGKTTFKRTSLDRFLNVLIAGIVIFLISMCIICTILSSIWEAVYGNDFQVFLPWEDLILEHCEGATCRIAFIAFLVLFSYAILMNTVVPISLYVSVEIIRFFHSWCINWDEHMYYEVSDTPSRARTTTLNEELGQIQYIFSDKTGTLTQNIMTFNKCVIADKLYGEVLDFKMNPVDPQTLHTVDFSWNNWFDGKFTWCDQSLLEDLKNARKAHSKSKFDLHLEEFWRLLALCHTVMPEFKESENLIYQAQSPDEGALTSAARNMGFVFKSRTPTSITIELDGQEEAYELLCILDFNNVRKRMSVLVRRNGILTLYCKGADTVVFELLDKSSHENAQLVSTTQTYLDKLANEGLRTLCLAYRQISPEFFEKWIKKQKEAALSIENRQEKLDTVYEEIERNLLLLGVTAIEDKLQEGVPETIANLAAANIKIWVLTGDKQETAINIGYSCRLLSEEMRDIFVVDGAKFDAVQTQLEKIRRQLFKLTLTEHNGIHSGRRKKNKTGNMSIGSSGSVGDSHAPHDKHRHRQSSSSPSASPRFKSFFGSIKGSAGSSGRQKSDHNRNGITPKSDAEIRSKNTVSSQTPDESDIGEGYALVITGQSLAHALDQRLEGLFLDVGCQCQAVICCRVTPLQKALVVDLVKRNKKAVTLAVGDGANDVSMIKMAHIGVGISGQEGMQAVLASDYSIAQFRFLERLLLVHGRWSYYRMCKFLRYFFYKNFAFTLGHFWLSFFCAYSAQSVEERFKTAYDPLFIAFYNLFFTSLPVLALGVFDQDVNDSWSLKYSRLYIPGQFNLYFNMRIFVYSVLHGILSSFTLFFVCYGVMRENTLGNGHTLDSWPLLGFTVFSSLVVAVTAQIAVDTAYWTFWNHFVIWGSLLFYFLVAIFYYEFVPYYLLNQNGYGVAFTAMRSPDFWFCLLLTNVILILPMIALL</sequence>
<dbReference type="GO" id="GO:0016887">
    <property type="term" value="F:ATP hydrolysis activity"/>
    <property type="evidence" value="ECO:0007669"/>
    <property type="project" value="InterPro"/>
</dbReference>
<dbReference type="InterPro" id="IPR008250">
    <property type="entry name" value="ATPase_P-typ_transduc_dom_A_sf"/>
</dbReference>
<keyword evidence="4 16" id="KW-0812">Transmembrane</keyword>
<evidence type="ECO:0000256" key="9">
    <source>
        <dbReference type="ARBA" id="ARBA00022967"/>
    </source>
</evidence>
<dbReference type="WBParaSite" id="nRc.2.0.1.t02447-RA">
    <property type="protein sequence ID" value="nRc.2.0.1.t02447-RA"/>
    <property type="gene ID" value="nRc.2.0.1.g02447"/>
</dbReference>
<feature type="binding site" evidence="15">
    <location>
        <position position="778"/>
    </location>
    <ligand>
        <name>Mg(2+)</name>
        <dbReference type="ChEBI" id="CHEBI:18420"/>
    </ligand>
</feature>
<comment type="similarity">
    <text evidence="2 16">Belongs to the cation transport ATPase (P-type) (TC 3.A.3) family. Type IV subfamily.</text>
</comment>
<comment type="subcellular location">
    <subcellularLocation>
        <location evidence="1 16">Membrane</location>
        <topology evidence="1 16">Multi-pass membrane protein</topology>
    </subcellularLocation>
</comment>
<dbReference type="GO" id="GO:0005524">
    <property type="term" value="F:ATP binding"/>
    <property type="evidence" value="ECO:0007669"/>
    <property type="project" value="UniProtKB-UniRule"/>
</dbReference>
<feature type="binding site" evidence="15">
    <location>
        <position position="782"/>
    </location>
    <ligand>
        <name>Mg(2+)</name>
        <dbReference type="ChEBI" id="CHEBI:18420"/>
    </ligand>
</feature>
<keyword evidence="3" id="KW-0597">Phosphoprotein</keyword>
<evidence type="ECO:0000256" key="12">
    <source>
        <dbReference type="ARBA" id="ARBA00034036"/>
    </source>
</evidence>
<feature type="transmembrane region" description="Helical" evidence="16">
    <location>
        <begin position="874"/>
        <end position="895"/>
    </location>
</feature>
<dbReference type="InterPro" id="IPR001757">
    <property type="entry name" value="P_typ_ATPase"/>
</dbReference>
<evidence type="ECO:0000256" key="17">
    <source>
        <dbReference type="SAM" id="MobiDB-lite"/>
    </source>
</evidence>
<feature type="transmembrane region" description="Helical" evidence="16">
    <location>
        <begin position="195"/>
        <end position="220"/>
    </location>
</feature>
<feature type="transmembrane region" description="Helical" evidence="16">
    <location>
        <begin position="916"/>
        <end position="941"/>
    </location>
</feature>
<feature type="binding site" evidence="14">
    <location>
        <position position="782"/>
    </location>
    <ligand>
        <name>ATP</name>
        <dbReference type="ChEBI" id="CHEBI:30616"/>
    </ligand>
</feature>
<evidence type="ECO:0000256" key="1">
    <source>
        <dbReference type="ARBA" id="ARBA00004141"/>
    </source>
</evidence>
<dbReference type="InterPro" id="IPR023298">
    <property type="entry name" value="ATPase_P-typ_TM_dom_sf"/>
</dbReference>
<feature type="active site" description="4-aspartylphosphate intermediate" evidence="13">
    <location>
        <position position="268"/>
    </location>
</feature>
<dbReference type="InterPro" id="IPR023299">
    <property type="entry name" value="ATPase_P-typ_cyto_dom_N"/>
</dbReference>
<evidence type="ECO:0000313" key="19">
    <source>
        <dbReference type="Proteomes" id="UP000887565"/>
    </source>
</evidence>
<dbReference type="GO" id="GO:0000287">
    <property type="term" value="F:magnesium ion binding"/>
    <property type="evidence" value="ECO:0007669"/>
    <property type="project" value="UniProtKB-UniRule"/>
</dbReference>
<dbReference type="InterPro" id="IPR036412">
    <property type="entry name" value="HAD-like_sf"/>
</dbReference>
<dbReference type="NCBIfam" id="TIGR01494">
    <property type="entry name" value="ATPase_P-type"/>
    <property type="match status" value="1"/>
</dbReference>
<dbReference type="SUPFAM" id="SSF81665">
    <property type="entry name" value="Calcium ATPase, transmembrane domain M"/>
    <property type="match status" value="1"/>
</dbReference>
<dbReference type="PANTHER" id="PTHR24092:SF190">
    <property type="entry name" value="PHOSPHOLIPID-TRANSPORTING ATPASE"/>
    <property type="match status" value="1"/>
</dbReference>
<evidence type="ECO:0000256" key="16">
    <source>
        <dbReference type="RuleBase" id="RU362033"/>
    </source>
</evidence>
<evidence type="ECO:0000256" key="7">
    <source>
        <dbReference type="ARBA" id="ARBA00022840"/>
    </source>
</evidence>
<keyword evidence="8 15" id="KW-0460">Magnesium</keyword>
<dbReference type="InterPro" id="IPR023214">
    <property type="entry name" value="HAD_sf"/>
</dbReference>
<feature type="transmembrane region" description="Helical" evidence="16">
    <location>
        <begin position="993"/>
        <end position="1013"/>
    </location>
</feature>
<keyword evidence="9 16" id="KW-1278">Translocase</keyword>
<feature type="binding site" evidence="14">
    <location>
        <position position="421"/>
    </location>
    <ligand>
        <name>ATP</name>
        <dbReference type="ChEBI" id="CHEBI:30616"/>
    </ligand>
</feature>
<dbReference type="Gene3D" id="2.70.150.10">
    <property type="entry name" value="Calcium-transporting ATPase, cytoplasmic transduction domain A"/>
    <property type="match status" value="1"/>
</dbReference>
<feature type="binding site" evidence="15">
    <location>
        <position position="268"/>
    </location>
    <ligand>
        <name>Mg(2+)</name>
        <dbReference type="ChEBI" id="CHEBI:18420"/>
    </ligand>
</feature>
<keyword evidence="6 14" id="KW-0547">Nucleotide-binding</keyword>
<evidence type="ECO:0000259" key="18">
    <source>
        <dbReference type="Pfam" id="PF16212"/>
    </source>
</evidence>
<feature type="transmembrane region" description="Helical" evidence="16">
    <location>
        <begin position="140"/>
        <end position="166"/>
    </location>
</feature>
<feature type="binding site" evidence="14">
    <location>
        <position position="270"/>
    </location>
    <ligand>
        <name>ATP</name>
        <dbReference type="ChEBI" id="CHEBI:30616"/>
    </ligand>
</feature>
<dbReference type="GO" id="GO:0005802">
    <property type="term" value="C:trans-Golgi network"/>
    <property type="evidence" value="ECO:0007669"/>
    <property type="project" value="TreeGrafter"/>
</dbReference>
<dbReference type="GO" id="GO:0007030">
    <property type="term" value="P:Golgi organization"/>
    <property type="evidence" value="ECO:0007669"/>
    <property type="project" value="TreeGrafter"/>
</dbReference>
<feature type="transmembrane region" description="Helical" evidence="16">
    <location>
        <begin position="839"/>
        <end position="862"/>
    </location>
</feature>
<dbReference type="GO" id="GO:0005886">
    <property type="term" value="C:plasma membrane"/>
    <property type="evidence" value="ECO:0007669"/>
    <property type="project" value="TreeGrafter"/>
</dbReference>
<dbReference type="GO" id="GO:0045332">
    <property type="term" value="P:phospholipid translocation"/>
    <property type="evidence" value="ECO:0007669"/>
    <property type="project" value="TreeGrafter"/>
</dbReference>
<feature type="binding site" evidence="14">
    <location>
        <position position="268"/>
    </location>
    <ligand>
        <name>ATP</name>
        <dbReference type="ChEBI" id="CHEBI:30616"/>
    </ligand>
</feature>
<dbReference type="PRINTS" id="PR00119">
    <property type="entry name" value="CATATPASE"/>
</dbReference>
<comment type="cofactor">
    <cofactor evidence="15">
        <name>Mg(2+)</name>
        <dbReference type="ChEBI" id="CHEBI:18420"/>
    </cofactor>
</comment>
<feature type="binding site" evidence="14">
    <location>
        <position position="781"/>
    </location>
    <ligand>
        <name>ATP</name>
        <dbReference type="ChEBI" id="CHEBI:30616"/>
    </ligand>
</feature>
<dbReference type="NCBIfam" id="TIGR01652">
    <property type="entry name" value="ATPase-Plipid"/>
    <property type="match status" value="1"/>
</dbReference>
<feature type="binding site" evidence="14">
    <location>
        <position position="480"/>
    </location>
    <ligand>
        <name>ATP</name>
        <dbReference type="ChEBI" id="CHEBI:30616"/>
    </ligand>
</feature>
<dbReference type="GO" id="GO:0140326">
    <property type="term" value="F:ATPase-coupled intramembrane lipid transporter activity"/>
    <property type="evidence" value="ECO:0007669"/>
    <property type="project" value="UniProtKB-EC"/>
</dbReference>
<feature type="binding site" evidence="14">
    <location>
        <position position="561"/>
    </location>
    <ligand>
        <name>ATP</name>
        <dbReference type="ChEBI" id="CHEBI:30616"/>
    </ligand>
</feature>
<feature type="transmembrane region" description="Helical" evidence="16">
    <location>
        <begin position="1033"/>
        <end position="1053"/>
    </location>
</feature>
<feature type="binding site" evidence="14">
    <location>
        <position position="380"/>
    </location>
    <ligand>
        <name>ATP</name>
        <dbReference type="ChEBI" id="CHEBI:30616"/>
    </ligand>
</feature>
<evidence type="ECO:0000256" key="6">
    <source>
        <dbReference type="ARBA" id="ARBA00022741"/>
    </source>
</evidence>
<dbReference type="InterPro" id="IPR032630">
    <property type="entry name" value="P_typ_ATPase_c"/>
</dbReference>
<feature type="binding site" evidence="14">
    <location>
        <position position="269"/>
    </location>
    <ligand>
        <name>ATP</name>
        <dbReference type="ChEBI" id="CHEBI:30616"/>
    </ligand>
</feature>
<dbReference type="Gene3D" id="3.40.1110.10">
    <property type="entry name" value="Calcium-transporting ATPase, cytoplasmic domain N"/>
    <property type="match status" value="1"/>
</dbReference>
<evidence type="ECO:0000313" key="20">
    <source>
        <dbReference type="WBParaSite" id="nRc.2.0.1.t02447-RA"/>
    </source>
</evidence>
<dbReference type="FunFam" id="3.40.50.1000:FF:000001">
    <property type="entry name" value="Phospholipid-transporting ATPase IC"/>
    <property type="match status" value="1"/>
</dbReference>
<feature type="binding site" evidence="14">
    <location>
        <position position="560"/>
    </location>
    <ligand>
        <name>ATP</name>
        <dbReference type="ChEBI" id="CHEBI:30616"/>
    </ligand>
</feature>
<dbReference type="PROSITE" id="PS00154">
    <property type="entry name" value="ATPASE_E1_E2"/>
    <property type="match status" value="1"/>
</dbReference>
<dbReference type="Pfam" id="PF16212">
    <property type="entry name" value="PhoLip_ATPase_C"/>
    <property type="match status" value="1"/>
</dbReference>
<dbReference type="OMA" id="KMYYSRS"/>
<evidence type="ECO:0000256" key="3">
    <source>
        <dbReference type="ARBA" id="ARBA00022553"/>
    </source>
</evidence>
<dbReference type="AlphaFoldDB" id="A0A915HM86"/>
<dbReference type="Proteomes" id="UP000887565">
    <property type="component" value="Unplaced"/>
</dbReference>
<feature type="compositionally biased region" description="Low complexity" evidence="17">
    <location>
        <begin position="653"/>
        <end position="667"/>
    </location>
</feature>
<dbReference type="Gene3D" id="3.40.50.1000">
    <property type="entry name" value="HAD superfamily/HAD-like"/>
    <property type="match status" value="2"/>
</dbReference>
<evidence type="ECO:0000256" key="2">
    <source>
        <dbReference type="ARBA" id="ARBA00008109"/>
    </source>
</evidence>
<feature type="binding site" evidence="14">
    <location>
        <position position="443"/>
    </location>
    <ligand>
        <name>ATP</name>
        <dbReference type="ChEBI" id="CHEBI:30616"/>
    </ligand>
</feature>
<keyword evidence="11 16" id="KW-0472">Membrane</keyword>
<dbReference type="InterPro" id="IPR006539">
    <property type="entry name" value="P-type_ATPase_IV"/>
</dbReference>
<dbReference type="PANTHER" id="PTHR24092">
    <property type="entry name" value="PROBABLE PHOSPHOLIPID-TRANSPORTING ATPASE"/>
    <property type="match status" value="1"/>
</dbReference>
<dbReference type="FunFam" id="3.40.50.1000:FF:000014">
    <property type="entry name" value="Phospholipid-transporting ATPase"/>
    <property type="match status" value="1"/>
</dbReference>
<feature type="binding site" evidence="14">
    <location>
        <position position="752"/>
    </location>
    <ligand>
        <name>ATP</name>
        <dbReference type="ChEBI" id="CHEBI:30616"/>
    </ligand>
</feature>
<dbReference type="Pfam" id="PF13246">
    <property type="entry name" value="Cation_ATPase"/>
    <property type="match status" value="1"/>
</dbReference>
<feature type="compositionally biased region" description="Polar residues" evidence="17">
    <location>
        <begin position="627"/>
        <end position="638"/>
    </location>
</feature>
<reference evidence="20" key="1">
    <citation type="submission" date="2022-11" db="UniProtKB">
        <authorList>
            <consortium name="WormBaseParasite"/>
        </authorList>
    </citation>
    <scope>IDENTIFICATION</scope>
</reference>
<dbReference type="SUPFAM" id="SSF81660">
    <property type="entry name" value="Metal cation-transporting ATPase, ATP-binding domain N"/>
    <property type="match status" value="1"/>
</dbReference>
<evidence type="ECO:0000256" key="5">
    <source>
        <dbReference type="ARBA" id="ARBA00022723"/>
    </source>
</evidence>
<dbReference type="FunFam" id="3.40.1110.10:FF:000087">
    <property type="entry name" value="Phospholipid-transporting ATPase"/>
    <property type="match status" value="1"/>
</dbReference>
<evidence type="ECO:0000256" key="4">
    <source>
        <dbReference type="ARBA" id="ARBA00022692"/>
    </source>
</evidence>
<feature type="binding site" evidence="15">
    <location>
        <position position="270"/>
    </location>
    <ligand>
        <name>Mg(2+)</name>
        <dbReference type="ChEBI" id="CHEBI:18420"/>
    </ligand>
</feature>
<organism evidence="19 20">
    <name type="scientific">Romanomermis culicivorax</name>
    <name type="common">Nematode worm</name>
    <dbReference type="NCBI Taxonomy" id="13658"/>
    <lineage>
        <taxon>Eukaryota</taxon>
        <taxon>Metazoa</taxon>
        <taxon>Ecdysozoa</taxon>
        <taxon>Nematoda</taxon>
        <taxon>Enoplea</taxon>
        <taxon>Dorylaimia</taxon>
        <taxon>Mermithida</taxon>
        <taxon>Mermithoidea</taxon>
        <taxon>Mermithidae</taxon>
        <taxon>Romanomermis</taxon>
    </lineage>
</organism>
<evidence type="ECO:0000256" key="8">
    <source>
        <dbReference type="ARBA" id="ARBA00022842"/>
    </source>
</evidence>
<dbReference type="SUPFAM" id="SSF81653">
    <property type="entry name" value="Calcium ATPase, transduction domain A"/>
    <property type="match status" value="1"/>
</dbReference>
<accession>A0A915HM86</accession>
<keyword evidence="5 15" id="KW-0479">Metal-binding</keyword>
<comment type="catalytic activity">
    <reaction evidence="12 16">
        <text>ATP + H2O + phospholipidSide 1 = ADP + phosphate + phospholipidSide 2.</text>
        <dbReference type="EC" id="7.6.2.1"/>
    </reaction>
</comment>
<evidence type="ECO:0000256" key="14">
    <source>
        <dbReference type="PIRSR" id="PIRSR606539-2"/>
    </source>
</evidence>
<dbReference type="SUPFAM" id="SSF56784">
    <property type="entry name" value="HAD-like"/>
    <property type="match status" value="1"/>
</dbReference>